<organism evidence="2 4">
    <name type="scientific">Xylella fastidiosa subsp. sandyi Ann-1</name>
    <dbReference type="NCBI Taxonomy" id="155920"/>
    <lineage>
        <taxon>Bacteria</taxon>
        <taxon>Pseudomonadati</taxon>
        <taxon>Pseudomonadota</taxon>
        <taxon>Gammaproteobacteria</taxon>
        <taxon>Lysobacterales</taxon>
        <taxon>Lysobacteraceae</taxon>
        <taxon>Xylella</taxon>
    </lineage>
</organism>
<accession>A0A060H2I1</accession>
<sequence length="172" mass="16551">MGVDDAAAVAGDAGGVGNDELGAGASHFHRAMQLAGSGAVDFVEDDFGGAGGQPGVALDGARQVGLGRGAGVVEDGALWGDVKLLVGVAGDARWAGGLDVDQGGTVGGGENGGALLAGGVGVSHHLGGGHAGNTHPAKAKPEGKGDGMEAGTRWPLRCWGRTWGTAGCGGEF</sequence>
<dbReference type="KEGG" id="xfs:D934_05745"/>
<evidence type="ECO:0000313" key="3">
    <source>
        <dbReference type="EMBL" id="AIC11181.1"/>
    </source>
</evidence>
<dbReference type="HOGENOM" id="CLU_1554697_0_0_6"/>
<dbReference type="EMBL" id="CP006696">
    <property type="protein sequence ID" value="AIC11181.1"/>
    <property type="molecule type" value="Genomic_DNA"/>
</dbReference>
<proteinExistence type="predicted"/>
<feature type="region of interest" description="Disordered" evidence="1">
    <location>
        <begin position="126"/>
        <end position="152"/>
    </location>
</feature>
<dbReference type="Proteomes" id="UP000027215">
    <property type="component" value="Chromosome"/>
</dbReference>
<evidence type="ECO:0000256" key="1">
    <source>
        <dbReference type="SAM" id="MobiDB-lite"/>
    </source>
</evidence>
<evidence type="ECO:0000313" key="4">
    <source>
        <dbReference type="Proteomes" id="UP000027215"/>
    </source>
</evidence>
<dbReference type="PATRIC" id="fig|155920.8.peg.205"/>
<gene>
    <name evidence="2" type="ORF">D934_00885</name>
    <name evidence="3" type="ORF">D934_05745</name>
</gene>
<reference evidence="2 4" key="1">
    <citation type="submission" date="2013-08" db="EMBL/GenBank/DDBJ databases">
        <authorList>
            <person name="Stouthamer R."/>
            <person name="Nunney L."/>
        </authorList>
    </citation>
    <scope>NUCLEOTIDE SEQUENCE [LARGE SCALE GENOMIC DNA]</scope>
    <source>
        <strain evidence="2">Ann-1</strain>
        <strain evidence="4">ann-1</strain>
    </source>
</reference>
<dbReference type="EMBL" id="CP006696">
    <property type="protein sequence ID" value="AIC10949.1"/>
    <property type="molecule type" value="Genomic_DNA"/>
</dbReference>
<dbReference type="AlphaFoldDB" id="A0A060H2I1"/>
<dbReference type="KEGG" id="xfs:D934_00885"/>
<name>A0A060H2I1_XYLFS</name>
<protein>
    <submittedName>
        <fullName evidence="2">Uncharacterized protein</fullName>
    </submittedName>
</protein>
<evidence type="ECO:0000313" key="2">
    <source>
        <dbReference type="EMBL" id="AIC10949.1"/>
    </source>
</evidence>